<dbReference type="EMBL" id="JAWDKB010000005">
    <property type="protein sequence ID" value="MDV0443923.1"/>
    <property type="molecule type" value="Genomic_DNA"/>
</dbReference>
<accession>A0AAE4MI85</accession>
<evidence type="ECO:0008006" key="4">
    <source>
        <dbReference type="Google" id="ProtNLM"/>
    </source>
</evidence>
<evidence type="ECO:0000313" key="3">
    <source>
        <dbReference type="Proteomes" id="UP001283212"/>
    </source>
</evidence>
<evidence type="ECO:0000256" key="1">
    <source>
        <dbReference type="SAM" id="Phobius"/>
    </source>
</evidence>
<keyword evidence="3" id="KW-1185">Reference proteome</keyword>
<gene>
    <name evidence="2" type="ORF">McpCs1_13080</name>
</gene>
<organism evidence="2 3">
    <name type="scientific">Methanorbis rubei</name>
    <dbReference type="NCBI Taxonomy" id="3028300"/>
    <lineage>
        <taxon>Archaea</taxon>
        <taxon>Methanobacteriati</taxon>
        <taxon>Methanobacteriota</taxon>
        <taxon>Stenosarchaea group</taxon>
        <taxon>Methanomicrobia</taxon>
        <taxon>Methanomicrobiales</taxon>
        <taxon>Methanocorpusculaceae</taxon>
        <taxon>Methanorbis</taxon>
    </lineage>
</organism>
<dbReference type="RefSeq" id="WP_338096432.1">
    <property type="nucleotide sequence ID" value="NZ_JAWDKB010000005.1"/>
</dbReference>
<keyword evidence="1" id="KW-0472">Membrane</keyword>
<sequence>MKQNTFYIIIGIIALLEVLLFWASIQLSNPFIIAIGFLVGAVLYFALRRTVTDCYADERQNMINMKTASATLKAFWVSFFTVNLATVVYVFSVPLGFKNITYNVISPTTGAGPEVVNATGKLAHNMAAYQPPVDAYSVAITLHPSANDVVAVVNSTPMEVVTLFPGPPEMIAISHLGIFGVIQILLLVLMIFIYAAFRIYYSHKFGEWDDDEE</sequence>
<dbReference type="Proteomes" id="UP001283212">
    <property type="component" value="Unassembled WGS sequence"/>
</dbReference>
<feature type="transmembrane region" description="Helical" evidence="1">
    <location>
        <begin position="172"/>
        <end position="197"/>
    </location>
</feature>
<feature type="transmembrane region" description="Helical" evidence="1">
    <location>
        <begin position="7"/>
        <end position="25"/>
    </location>
</feature>
<keyword evidence="1" id="KW-1133">Transmembrane helix</keyword>
<proteinExistence type="predicted"/>
<feature type="transmembrane region" description="Helical" evidence="1">
    <location>
        <begin position="68"/>
        <end position="91"/>
    </location>
</feature>
<comment type="caution">
    <text evidence="2">The sequence shown here is derived from an EMBL/GenBank/DDBJ whole genome shotgun (WGS) entry which is preliminary data.</text>
</comment>
<name>A0AAE4MI85_9EURY</name>
<dbReference type="InterPro" id="IPR019235">
    <property type="entry name" value="DUF2178_TM"/>
</dbReference>
<protein>
    <recommendedName>
        <fullName evidence="4">DUF2178 domain-containing protein</fullName>
    </recommendedName>
</protein>
<evidence type="ECO:0000313" key="2">
    <source>
        <dbReference type="EMBL" id="MDV0443923.1"/>
    </source>
</evidence>
<feature type="transmembrane region" description="Helical" evidence="1">
    <location>
        <begin position="31"/>
        <end position="47"/>
    </location>
</feature>
<reference evidence="2 3" key="1">
    <citation type="submission" date="2023-06" db="EMBL/GenBank/DDBJ databases">
        <title>Genome sequence of Methancorpusculaceae sp. Cs1.</title>
        <authorList>
            <person name="Protasov E."/>
            <person name="Platt K."/>
            <person name="Poehlein A."/>
            <person name="Daniel R."/>
            <person name="Brune A."/>
        </authorList>
    </citation>
    <scope>NUCLEOTIDE SEQUENCE [LARGE SCALE GENOMIC DNA]</scope>
    <source>
        <strain evidence="2 3">Cs1</strain>
    </source>
</reference>
<keyword evidence="1" id="KW-0812">Transmembrane</keyword>
<dbReference type="AlphaFoldDB" id="A0AAE4MI85"/>
<dbReference type="Pfam" id="PF09946">
    <property type="entry name" value="DUF2178"/>
    <property type="match status" value="1"/>
</dbReference>